<comment type="caution">
    <text evidence="2">The sequence shown here is derived from an EMBL/GenBank/DDBJ whole genome shotgun (WGS) entry which is preliminary data.</text>
</comment>
<reference evidence="2 3" key="1">
    <citation type="journal article" date="2018" name="G3 (Bethesda)">
        <title>Phylogenetic and Phylogenomic Definition of Rhizopus Species.</title>
        <authorList>
            <person name="Gryganskyi A.P."/>
            <person name="Golan J."/>
            <person name="Dolatabadi S."/>
            <person name="Mondo S."/>
            <person name="Robb S."/>
            <person name="Idnurm A."/>
            <person name="Muszewska A."/>
            <person name="Steczkiewicz K."/>
            <person name="Masonjones S."/>
            <person name="Liao H.L."/>
            <person name="Gajdeczka M.T."/>
            <person name="Anike F."/>
            <person name="Vuek A."/>
            <person name="Anishchenko I.M."/>
            <person name="Voigt K."/>
            <person name="de Hoog G.S."/>
            <person name="Smith M.E."/>
            <person name="Heitman J."/>
            <person name="Vilgalys R."/>
            <person name="Stajich J.E."/>
        </authorList>
    </citation>
    <scope>NUCLEOTIDE SEQUENCE [LARGE SCALE GENOMIC DNA]</scope>
    <source>
        <strain evidence="2 3">LSU 92-RS-03</strain>
    </source>
</reference>
<keyword evidence="1" id="KW-0472">Membrane</keyword>
<dbReference type="EMBL" id="PJQM01000314">
    <property type="protein sequence ID" value="RCI05738.1"/>
    <property type="molecule type" value="Genomic_DNA"/>
</dbReference>
<organism evidence="2 3">
    <name type="scientific">Rhizopus stolonifer</name>
    <name type="common">Rhizopus nigricans</name>
    <dbReference type="NCBI Taxonomy" id="4846"/>
    <lineage>
        <taxon>Eukaryota</taxon>
        <taxon>Fungi</taxon>
        <taxon>Fungi incertae sedis</taxon>
        <taxon>Mucoromycota</taxon>
        <taxon>Mucoromycotina</taxon>
        <taxon>Mucoromycetes</taxon>
        <taxon>Mucorales</taxon>
        <taxon>Mucorineae</taxon>
        <taxon>Rhizopodaceae</taxon>
        <taxon>Rhizopus</taxon>
    </lineage>
</organism>
<evidence type="ECO:0000256" key="1">
    <source>
        <dbReference type="SAM" id="Phobius"/>
    </source>
</evidence>
<gene>
    <name evidence="2" type="ORF">CU098_011068</name>
</gene>
<dbReference type="OrthoDB" id="2266750at2759"/>
<keyword evidence="3" id="KW-1185">Reference proteome</keyword>
<keyword evidence="1" id="KW-1133">Transmembrane helix</keyword>
<name>A0A367KU67_RHIST</name>
<proteinExistence type="predicted"/>
<sequence>MIRIQRLVVYILFLVLFVLATITLLPHLEQDSPAFQNTVTKKQKKPDPNEERYLSWFPHSGFPEQQEAFRNALRLALETKRTIIAPMLRINHTYPWLPFEDLAKRYEAQDKTTLLSLCESNQQNWQTELEHCETINNWIEIPWSSIMDLDIIQQEYGIRIIERTQGHGWGVHESALGGNIDPDDVAIVDVMTFKENGTDWEHPDEEALLKMKHQDRLSQWIQSHLKKTEKLTEPLKFVLETERLLAMDAKIIQFGALSSAARYPTTPSEIQQQLRKAMMKTRFNVPDHLSALTAQADKIVEALGGRFQYSTLILNLSKLVALDARAGTLQKLAVDGNVLSKEEEDKLVAQGPTSMEELNERSRKELMDAVVLEIFGDIPINQAVSAAMPIKPTSKLASLLNSGPLSNSNDRHQLLKACVDYHKNVEQRYPIYYLINDMELAPETRPDIFGPLLEMFPCIFSKSDMLQWGIQTTHWSAGQPGLTDTRVDYEKLFQPLLDILIAGKGYSFFEIPTTPLTRFLNWSPKP</sequence>
<dbReference type="Proteomes" id="UP000253551">
    <property type="component" value="Unassembled WGS sequence"/>
</dbReference>
<evidence type="ECO:0000313" key="3">
    <source>
        <dbReference type="Proteomes" id="UP000253551"/>
    </source>
</evidence>
<accession>A0A367KU67</accession>
<dbReference type="AlphaFoldDB" id="A0A367KU67"/>
<feature type="transmembrane region" description="Helical" evidence="1">
    <location>
        <begin position="7"/>
        <end position="28"/>
    </location>
</feature>
<keyword evidence="1" id="KW-0812">Transmembrane</keyword>
<evidence type="ECO:0000313" key="2">
    <source>
        <dbReference type="EMBL" id="RCI05738.1"/>
    </source>
</evidence>
<protein>
    <submittedName>
        <fullName evidence="2">Uncharacterized protein</fullName>
    </submittedName>
</protein>
<dbReference type="STRING" id="4846.A0A367KU67"/>